<dbReference type="Pfam" id="PF00326">
    <property type="entry name" value="Peptidase_S9"/>
    <property type="match status" value="1"/>
</dbReference>
<dbReference type="PANTHER" id="PTHR11731:SF192">
    <property type="entry name" value="IP17501P"/>
    <property type="match status" value="1"/>
</dbReference>
<evidence type="ECO:0000313" key="6">
    <source>
        <dbReference type="Proteomes" id="UP000051574"/>
    </source>
</evidence>
<dbReference type="InterPro" id="IPR029058">
    <property type="entry name" value="AB_hydrolase_fold"/>
</dbReference>
<dbReference type="InterPro" id="IPR050278">
    <property type="entry name" value="Serine_Prot_S9B/DPPIV"/>
</dbReference>
<organism evidence="5 6">
    <name type="scientific">Oryctes borbonicus</name>
    <dbReference type="NCBI Taxonomy" id="1629725"/>
    <lineage>
        <taxon>Eukaryota</taxon>
        <taxon>Metazoa</taxon>
        <taxon>Ecdysozoa</taxon>
        <taxon>Arthropoda</taxon>
        <taxon>Hexapoda</taxon>
        <taxon>Insecta</taxon>
        <taxon>Pterygota</taxon>
        <taxon>Neoptera</taxon>
        <taxon>Endopterygota</taxon>
        <taxon>Coleoptera</taxon>
        <taxon>Polyphaga</taxon>
        <taxon>Scarabaeiformia</taxon>
        <taxon>Scarabaeidae</taxon>
        <taxon>Dynastinae</taxon>
        <taxon>Oryctes</taxon>
    </lineage>
</organism>
<dbReference type="OrthoDB" id="16520at2759"/>
<evidence type="ECO:0000256" key="2">
    <source>
        <dbReference type="ARBA" id="ARBA00023180"/>
    </source>
</evidence>
<comment type="similarity">
    <text evidence="1">Belongs to the peptidase S9B family. DPPIV subfamily.</text>
</comment>
<accession>A0A0T6B3H6</accession>
<gene>
    <name evidence="5" type="ORF">AMK59_5063</name>
</gene>
<feature type="domain" description="Peptidase S9 prolyl oligopeptidase catalytic" evidence="4">
    <location>
        <begin position="22"/>
        <end position="225"/>
    </location>
</feature>
<evidence type="ECO:0000313" key="5">
    <source>
        <dbReference type="EMBL" id="KRT81809.1"/>
    </source>
</evidence>
<proteinExistence type="inferred from homology"/>
<feature type="non-terminal residue" evidence="5">
    <location>
        <position position="1"/>
    </location>
</feature>
<dbReference type="GO" id="GO:0006508">
    <property type="term" value="P:proteolysis"/>
    <property type="evidence" value="ECO:0007669"/>
    <property type="project" value="InterPro"/>
</dbReference>
<name>A0A0T6B3H6_9SCAR</name>
<evidence type="ECO:0000259" key="4">
    <source>
        <dbReference type="Pfam" id="PF00326"/>
    </source>
</evidence>
<dbReference type="SUPFAM" id="SSF53474">
    <property type="entry name" value="alpha/beta-Hydrolases"/>
    <property type="match status" value="1"/>
</dbReference>
<dbReference type="GO" id="GO:0008236">
    <property type="term" value="F:serine-type peptidase activity"/>
    <property type="evidence" value="ECO:0007669"/>
    <property type="project" value="InterPro"/>
</dbReference>
<dbReference type="EMBL" id="LJIG01016035">
    <property type="protein sequence ID" value="KRT81809.1"/>
    <property type="molecule type" value="Genomic_DNA"/>
</dbReference>
<comment type="caution">
    <text evidence="5">The sequence shown here is derived from an EMBL/GenBank/DDBJ whole genome shotgun (WGS) entry which is preliminary data.</text>
</comment>
<dbReference type="Gene3D" id="3.40.50.1820">
    <property type="entry name" value="alpha/beta hydrolase"/>
    <property type="match status" value="1"/>
</dbReference>
<evidence type="ECO:0000256" key="1">
    <source>
        <dbReference type="ARBA" id="ARBA00010036"/>
    </source>
</evidence>
<dbReference type="FunFam" id="3.40.50.1820:FF:000003">
    <property type="entry name" value="Dipeptidyl peptidase 4"/>
    <property type="match status" value="1"/>
</dbReference>
<reference evidence="5 6" key="1">
    <citation type="submission" date="2015-09" db="EMBL/GenBank/DDBJ databases">
        <title>Draft genome of the scarab beetle Oryctes borbonicus.</title>
        <authorList>
            <person name="Meyer J.M."/>
            <person name="Markov G.V."/>
            <person name="Baskaran P."/>
            <person name="Herrmann M."/>
            <person name="Sommer R.J."/>
            <person name="Roedelsperger C."/>
        </authorList>
    </citation>
    <scope>NUCLEOTIDE SEQUENCE [LARGE SCALE GENOMIC DNA]</scope>
    <source>
        <strain evidence="5">OB123</strain>
        <tissue evidence="5">Whole animal</tissue>
    </source>
</reference>
<keyword evidence="2" id="KW-0325">Glycoprotein</keyword>
<evidence type="ECO:0000256" key="3">
    <source>
        <dbReference type="ARBA" id="ARBA00072929"/>
    </source>
</evidence>
<dbReference type="GO" id="GO:0008239">
    <property type="term" value="F:dipeptidyl-peptidase activity"/>
    <property type="evidence" value="ECO:0007669"/>
    <property type="project" value="TreeGrafter"/>
</dbReference>
<dbReference type="GO" id="GO:0005886">
    <property type="term" value="C:plasma membrane"/>
    <property type="evidence" value="ECO:0007669"/>
    <property type="project" value="TreeGrafter"/>
</dbReference>
<protein>
    <recommendedName>
        <fullName evidence="3">Venom dipeptidyl peptidase 4</fullName>
    </recommendedName>
</protein>
<keyword evidence="6" id="KW-1185">Reference proteome</keyword>
<dbReference type="PANTHER" id="PTHR11731">
    <property type="entry name" value="PROTEASE FAMILY S9B,C DIPEPTIDYL-PEPTIDASE IV-RELATED"/>
    <property type="match status" value="1"/>
</dbReference>
<dbReference type="InterPro" id="IPR001375">
    <property type="entry name" value="Peptidase_S9_cat"/>
</dbReference>
<sequence>KYPMVVNVYGGPDSYQVLEKFSVDWGSYLAVNKSIIYATIDGRGSGLKGDKILFSGYRNLGTVEIEDQISVTKQIQQTVAYVDDTRTAIWGWSYGGYASGLALATDKENVFKCGMSVAPVTDWTLYDSIYTERFMGLPTADDNSYGYESAKLLNKYSGIRDKEYFLIHGTFDDNVHYQQSMLWSKVLEHQDIMFRQQSYPDEDHGLGSVRPHLYHSLENFLDECFIGSV</sequence>
<dbReference type="Proteomes" id="UP000051574">
    <property type="component" value="Unassembled WGS sequence"/>
</dbReference>
<keyword evidence="5" id="KW-0378">Hydrolase</keyword>
<dbReference type="AlphaFoldDB" id="A0A0T6B3H6"/>